<evidence type="ECO:0000256" key="1">
    <source>
        <dbReference type="SAM" id="SignalP"/>
    </source>
</evidence>
<accession>A0ABW1VPB7</accession>
<dbReference type="Pfam" id="PF13265">
    <property type="entry name" value="DUF4056"/>
    <property type="match status" value="1"/>
</dbReference>
<name>A0ABW1VPB7_9GAMM</name>
<keyword evidence="1" id="KW-0732">Signal</keyword>
<gene>
    <name evidence="2" type="ORF">ACFP73_05900</name>
</gene>
<organism evidence="2 3">
    <name type="scientific">Tatumella punctata</name>
    <dbReference type="NCBI Taxonomy" id="399969"/>
    <lineage>
        <taxon>Bacteria</taxon>
        <taxon>Pseudomonadati</taxon>
        <taxon>Pseudomonadota</taxon>
        <taxon>Gammaproteobacteria</taxon>
        <taxon>Enterobacterales</taxon>
        <taxon>Erwiniaceae</taxon>
        <taxon>Tatumella</taxon>
    </lineage>
</organism>
<dbReference type="Proteomes" id="UP001596215">
    <property type="component" value="Unassembled WGS sequence"/>
</dbReference>
<comment type="caution">
    <text evidence="2">The sequence shown here is derived from an EMBL/GenBank/DDBJ whole genome shotgun (WGS) entry which is preliminary data.</text>
</comment>
<evidence type="ECO:0000313" key="3">
    <source>
        <dbReference type="Proteomes" id="UP001596215"/>
    </source>
</evidence>
<protein>
    <submittedName>
        <fullName evidence="2">DUF4056 domain-containing protein</fullName>
    </submittedName>
</protein>
<sequence length="382" mass="42416">MKGWIYAPLLAVLFSTSPVSARIEIGSDFSHIPQQQAAEAWPVSVPLSPPDGLRPCCAFGYRLKTQLLGVPVPFYRINNVAETDNLGRHNYNDSHWNSLLALSGLGKEHNGIVYTLRGGFIDTAHIRDSADMTFWLFSQLYPRLGTAFTLSPGEEELAKRQVVFRAFTPPKDPAQAYTLAVWIAATIAYDIAAWHEVAQWYGFESIPGFSEGISAFSPEDLYSNMVGARLAATLLLTGHGYSKRGFNLAMTTILPQALHRLGAVSASQTRFHFDMVDKLWWDSSKAVPEKFLLLKRNYLTGNDRVPTPVPGEPEASLPLTFPASYAGEQINSLAELRLLPGKSMVRLPAPETFYRWQDFPALAEAAQKSDQRQLQKNSVGKR</sequence>
<proteinExistence type="predicted"/>
<feature type="chain" id="PRO_5046281588" evidence="1">
    <location>
        <begin position="22"/>
        <end position="382"/>
    </location>
</feature>
<feature type="signal peptide" evidence="1">
    <location>
        <begin position="1"/>
        <end position="21"/>
    </location>
</feature>
<evidence type="ECO:0000313" key="2">
    <source>
        <dbReference type="EMBL" id="MFC6361638.1"/>
    </source>
</evidence>
<dbReference type="EMBL" id="JBHSUC010000005">
    <property type="protein sequence ID" value="MFC6361638.1"/>
    <property type="molecule type" value="Genomic_DNA"/>
</dbReference>
<keyword evidence="3" id="KW-1185">Reference proteome</keyword>
<dbReference type="InterPro" id="IPR025130">
    <property type="entry name" value="DUF4056"/>
</dbReference>
<reference evidence="3" key="1">
    <citation type="journal article" date="2019" name="Int. J. Syst. Evol. Microbiol.">
        <title>The Global Catalogue of Microorganisms (GCM) 10K type strain sequencing project: providing services to taxonomists for standard genome sequencing and annotation.</title>
        <authorList>
            <consortium name="The Broad Institute Genomics Platform"/>
            <consortium name="The Broad Institute Genome Sequencing Center for Infectious Disease"/>
            <person name="Wu L."/>
            <person name="Ma J."/>
        </authorList>
    </citation>
    <scope>NUCLEOTIDE SEQUENCE [LARGE SCALE GENOMIC DNA]</scope>
    <source>
        <strain evidence="3">CGMCC 4.1530</strain>
    </source>
</reference>
<dbReference type="RefSeq" id="WP_212707159.1">
    <property type="nucleotide sequence ID" value="NZ_BAAAFW010000095.1"/>
</dbReference>